<evidence type="ECO:0000256" key="1">
    <source>
        <dbReference type="SAM" id="Phobius"/>
    </source>
</evidence>
<accession>A0A9P4ICZ7</accession>
<keyword evidence="1" id="KW-0812">Transmembrane</keyword>
<organism evidence="3 4">
    <name type="scientific">Rhizodiscina lignyota</name>
    <dbReference type="NCBI Taxonomy" id="1504668"/>
    <lineage>
        <taxon>Eukaryota</taxon>
        <taxon>Fungi</taxon>
        <taxon>Dikarya</taxon>
        <taxon>Ascomycota</taxon>
        <taxon>Pezizomycotina</taxon>
        <taxon>Dothideomycetes</taxon>
        <taxon>Pleosporomycetidae</taxon>
        <taxon>Aulographales</taxon>
        <taxon>Rhizodiscinaceae</taxon>
        <taxon>Rhizodiscina</taxon>
    </lineage>
</organism>
<proteinExistence type="predicted"/>
<evidence type="ECO:0000313" key="3">
    <source>
        <dbReference type="EMBL" id="KAF2098564.1"/>
    </source>
</evidence>
<feature type="signal peptide" evidence="2">
    <location>
        <begin position="1"/>
        <end position="17"/>
    </location>
</feature>
<protein>
    <recommendedName>
        <fullName evidence="5">Mid2 domain-containing protein</fullName>
    </recommendedName>
</protein>
<sequence>MTFIWRIVPLLLSIVLAVDVPAVPICYAPDNTIQNNLEQLPCNQVLGTTSMCCATNRTVAPGEGDNAFNKSRDICLPNGLCQFIYRNESGQFVQYARNGCSAKDWDGCLNQLCGTDQAVSLTPCGDSWNTTRWCCGQDAYGCCSSSGSQSDAVYVPLVLGATTTKIGSTTSSPSTTTPASTGGLSPGAKAGIGVGVGIGVVFLIAQVIIIIWGRRVMRQRKEYTLASQEQYKRAHGRQPYSHVPAEIETVERPSELSTSRM</sequence>
<feature type="chain" id="PRO_5040416693" description="Mid2 domain-containing protein" evidence="2">
    <location>
        <begin position="18"/>
        <end position="261"/>
    </location>
</feature>
<keyword evidence="1" id="KW-1133">Transmembrane helix</keyword>
<dbReference type="EMBL" id="ML978126">
    <property type="protein sequence ID" value="KAF2098564.1"/>
    <property type="molecule type" value="Genomic_DNA"/>
</dbReference>
<evidence type="ECO:0000313" key="4">
    <source>
        <dbReference type="Proteomes" id="UP000799772"/>
    </source>
</evidence>
<dbReference type="AlphaFoldDB" id="A0A9P4ICZ7"/>
<comment type="caution">
    <text evidence="3">The sequence shown here is derived from an EMBL/GenBank/DDBJ whole genome shotgun (WGS) entry which is preliminary data.</text>
</comment>
<evidence type="ECO:0008006" key="5">
    <source>
        <dbReference type="Google" id="ProtNLM"/>
    </source>
</evidence>
<keyword evidence="1" id="KW-0472">Membrane</keyword>
<dbReference type="OrthoDB" id="5215637at2759"/>
<gene>
    <name evidence="3" type="ORF">NA57DRAFT_75804</name>
</gene>
<feature type="transmembrane region" description="Helical" evidence="1">
    <location>
        <begin position="190"/>
        <end position="212"/>
    </location>
</feature>
<dbReference type="Proteomes" id="UP000799772">
    <property type="component" value="Unassembled WGS sequence"/>
</dbReference>
<evidence type="ECO:0000256" key="2">
    <source>
        <dbReference type="SAM" id="SignalP"/>
    </source>
</evidence>
<keyword evidence="4" id="KW-1185">Reference proteome</keyword>
<keyword evidence="2" id="KW-0732">Signal</keyword>
<reference evidence="3" key="1">
    <citation type="journal article" date="2020" name="Stud. Mycol.">
        <title>101 Dothideomycetes genomes: a test case for predicting lifestyles and emergence of pathogens.</title>
        <authorList>
            <person name="Haridas S."/>
            <person name="Albert R."/>
            <person name="Binder M."/>
            <person name="Bloem J."/>
            <person name="Labutti K."/>
            <person name="Salamov A."/>
            <person name="Andreopoulos B."/>
            <person name="Baker S."/>
            <person name="Barry K."/>
            <person name="Bills G."/>
            <person name="Bluhm B."/>
            <person name="Cannon C."/>
            <person name="Castanera R."/>
            <person name="Culley D."/>
            <person name="Daum C."/>
            <person name="Ezra D."/>
            <person name="Gonzalez J."/>
            <person name="Henrissat B."/>
            <person name="Kuo A."/>
            <person name="Liang C."/>
            <person name="Lipzen A."/>
            <person name="Lutzoni F."/>
            <person name="Magnuson J."/>
            <person name="Mondo S."/>
            <person name="Nolan M."/>
            <person name="Ohm R."/>
            <person name="Pangilinan J."/>
            <person name="Park H.-J."/>
            <person name="Ramirez L."/>
            <person name="Alfaro M."/>
            <person name="Sun H."/>
            <person name="Tritt A."/>
            <person name="Yoshinaga Y."/>
            <person name="Zwiers L.-H."/>
            <person name="Turgeon B."/>
            <person name="Goodwin S."/>
            <person name="Spatafora J."/>
            <person name="Crous P."/>
            <person name="Grigoriev I."/>
        </authorList>
    </citation>
    <scope>NUCLEOTIDE SEQUENCE</scope>
    <source>
        <strain evidence="3">CBS 133067</strain>
    </source>
</reference>
<name>A0A9P4ICZ7_9PEZI</name>